<sequence length="187" mass="20942">MIDGLVVNRTSDLLNAHLKVSNTNDKSPSISNQNGTLIIDENYIPDFSLFDNVKEGDRIRLTTLNEDELNAFFELNPQELIKRIDLTNTTKNELYATLMVLDFKGQIDDVAGGNLSIQVGLDSNLDHDIKFNALEYFEKTINGMQNIPGYSAGSDVLHSFLRGYNTLLAMNEAKQADLELKKIDETV</sequence>
<evidence type="ECO:0000313" key="2">
    <source>
        <dbReference type="Proteomes" id="UP001409585"/>
    </source>
</evidence>
<evidence type="ECO:0000313" key="1">
    <source>
        <dbReference type="EMBL" id="GAA4960304.1"/>
    </source>
</evidence>
<gene>
    <name evidence="1" type="ORF">GCM10025791_46960</name>
</gene>
<name>A0AAV3UA47_9ALTE</name>
<dbReference type="AlphaFoldDB" id="A0AAV3UA47"/>
<accession>A0AAV3UA47</accession>
<organism evidence="1 2">
    <name type="scientific">Halioxenophilus aromaticivorans</name>
    <dbReference type="NCBI Taxonomy" id="1306992"/>
    <lineage>
        <taxon>Bacteria</taxon>
        <taxon>Pseudomonadati</taxon>
        <taxon>Pseudomonadota</taxon>
        <taxon>Gammaproteobacteria</taxon>
        <taxon>Alteromonadales</taxon>
        <taxon>Alteromonadaceae</taxon>
        <taxon>Halioxenophilus</taxon>
    </lineage>
</organism>
<comment type="caution">
    <text evidence="1">The sequence shown here is derived from an EMBL/GenBank/DDBJ whole genome shotgun (WGS) entry which is preliminary data.</text>
</comment>
<dbReference type="RefSeq" id="WP_345427834.1">
    <property type="nucleotide sequence ID" value="NZ_AP031496.1"/>
</dbReference>
<dbReference type="Proteomes" id="UP001409585">
    <property type="component" value="Unassembled WGS sequence"/>
</dbReference>
<keyword evidence="2" id="KW-1185">Reference proteome</keyword>
<dbReference type="EMBL" id="BAABLX010000079">
    <property type="protein sequence ID" value="GAA4960304.1"/>
    <property type="molecule type" value="Genomic_DNA"/>
</dbReference>
<protein>
    <submittedName>
        <fullName evidence="1">Uncharacterized protein</fullName>
    </submittedName>
</protein>
<reference evidence="2" key="1">
    <citation type="journal article" date="2019" name="Int. J. Syst. Evol. Microbiol.">
        <title>The Global Catalogue of Microorganisms (GCM) 10K type strain sequencing project: providing services to taxonomists for standard genome sequencing and annotation.</title>
        <authorList>
            <consortium name="The Broad Institute Genomics Platform"/>
            <consortium name="The Broad Institute Genome Sequencing Center for Infectious Disease"/>
            <person name="Wu L."/>
            <person name="Ma J."/>
        </authorList>
    </citation>
    <scope>NUCLEOTIDE SEQUENCE [LARGE SCALE GENOMIC DNA]</scope>
    <source>
        <strain evidence="2">JCM 19134</strain>
    </source>
</reference>
<proteinExistence type="predicted"/>